<feature type="compositionally biased region" description="Basic and acidic residues" evidence="1">
    <location>
        <begin position="9"/>
        <end position="18"/>
    </location>
</feature>
<accession>A0A183HA76</accession>
<feature type="transmembrane region" description="Helical" evidence="2">
    <location>
        <begin position="39"/>
        <end position="60"/>
    </location>
</feature>
<keyword evidence="4" id="KW-1185">Reference proteome</keyword>
<reference evidence="3 4" key="2">
    <citation type="submission" date="2018-11" db="EMBL/GenBank/DDBJ databases">
        <authorList>
            <consortium name="Pathogen Informatics"/>
        </authorList>
    </citation>
    <scope>NUCLEOTIDE SEQUENCE [LARGE SCALE GENOMIC DNA]</scope>
</reference>
<dbReference type="EMBL" id="UZAJ01003306">
    <property type="protein sequence ID" value="VDO39835.1"/>
    <property type="molecule type" value="Genomic_DNA"/>
</dbReference>
<sequence length="133" mass="15542">MFEEDEDEERRKHEDTKGTSRKRGYQIDVLLLPKKTSGYHLMMGMNGAFILSQLWLVIAVRSTDDYDEKGLAITTEVDFPAVNQETSSTSFPLNNLTQRPHQQHDENHSLEERNHRFQAHQERKGLLYFNGCF</sequence>
<organism evidence="5">
    <name type="scientific">Onchocerca flexuosa</name>
    <dbReference type="NCBI Taxonomy" id="387005"/>
    <lineage>
        <taxon>Eukaryota</taxon>
        <taxon>Metazoa</taxon>
        <taxon>Ecdysozoa</taxon>
        <taxon>Nematoda</taxon>
        <taxon>Chromadorea</taxon>
        <taxon>Rhabditida</taxon>
        <taxon>Spirurina</taxon>
        <taxon>Spiruromorpha</taxon>
        <taxon>Filarioidea</taxon>
        <taxon>Onchocercidae</taxon>
        <taxon>Onchocerca</taxon>
    </lineage>
</organism>
<feature type="region of interest" description="Disordered" evidence="1">
    <location>
        <begin position="85"/>
        <end position="109"/>
    </location>
</feature>
<keyword evidence="2" id="KW-0812">Transmembrane</keyword>
<evidence type="ECO:0000313" key="3">
    <source>
        <dbReference type="EMBL" id="VDO39835.1"/>
    </source>
</evidence>
<evidence type="ECO:0000313" key="4">
    <source>
        <dbReference type="Proteomes" id="UP000267606"/>
    </source>
</evidence>
<proteinExistence type="predicted"/>
<dbReference type="WBParaSite" id="OFLC_0000438701-mRNA-1">
    <property type="protein sequence ID" value="OFLC_0000438701-mRNA-1"/>
    <property type="gene ID" value="OFLC_0000438701"/>
</dbReference>
<dbReference type="Proteomes" id="UP000267606">
    <property type="component" value="Unassembled WGS sequence"/>
</dbReference>
<keyword evidence="2" id="KW-0472">Membrane</keyword>
<keyword evidence="2" id="KW-1133">Transmembrane helix</keyword>
<evidence type="ECO:0000256" key="2">
    <source>
        <dbReference type="SAM" id="Phobius"/>
    </source>
</evidence>
<gene>
    <name evidence="3" type="ORF">OFLC_LOCUS4388</name>
</gene>
<evidence type="ECO:0000256" key="1">
    <source>
        <dbReference type="SAM" id="MobiDB-lite"/>
    </source>
</evidence>
<name>A0A183HA76_9BILA</name>
<dbReference type="AlphaFoldDB" id="A0A183HA76"/>
<feature type="compositionally biased region" description="Polar residues" evidence="1">
    <location>
        <begin position="85"/>
        <end position="100"/>
    </location>
</feature>
<evidence type="ECO:0000313" key="5">
    <source>
        <dbReference type="WBParaSite" id="OFLC_0000438701-mRNA-1"/>
    </source>
</evidence>
<protein>
    <submittedName>
        <fullName evidence="3 5">Uncharacterized protein</fullName>
    </submittedName>
</protein>
<reference evidence="5" key="1">
    <citation type="submission" date="2016-06" db="UniProtKB">
        <authorList>
            <consortium name="WormBaseParasite"/>
        </authorList>
    </citation>
    <scope>IDENTIFICATION</scope>
</reference>
<feature type="region of interest" description="Disordered" evidence="1">
    <location>
        <begin position="1"/>
        <end position="20"/>
    </location>
</feature>